<dbReference type="OrthoDB" id="4319558at2"/>
<evidence type="ECO:0008006" key="4">
    <source>
        <dbReference type="Google" id="ProtNLM"/>
    </source>
</evidence>
<accession>A0A168EWH1</accession>
<dbReference type="KEGG" id="ido:I598_0993"/>
<dbReference type="STRING" id="1300344.I598_0993"/>
<gene>
    <name evidence="2" type="ORF">I598_0993</name>
</gene>
<dbReference type="EMBL" id="CP014209">
    <property type="protein sequence ID" value="ANC30562.1"/>
    <property type="molecule type" value="Genomic_DNA"/>
</dbReference>
<evidence type="ECO:0000313" key="2">
    <source>
        <dbReference type="EMBL" id="ANC30562.1"/>
    </source>
</evidence>
<organism evidence="2 3">
    <name type="scientific">Isoptericola dokdonensis DS-3</name>
    <dbReference type="NCBI Taxonomy" id="1300344"/>
    <lineage>
        <taxon>Bacteria</taxon>
        <taxon>Bacillati</taxon>
        <taxon>Actinomycetota</taxon>
        <taxon>Actinomycetes</taxon>
        <taxon>Micrococcales</taxon>
        <taxon>Promicromonosporaceae</taxon>
        <taxon>Isoptericola</taxon>
    </lineage>
</organism>
<dbReference type="AlphaFoldDB" id="A0A168EWH1"/>
<dbReference type="Proteomes" id="UP000076794">
    <property type="component" value="Chromosome"/>
</dbReference>
<sequence>MTDQKKSTAPDDDTRAKFKEALARKNASNHRSAESDRNTGSVHGSETSGPVQPMFRRKSG</sequence>
<evidence type="ECO:0000256" key="1">
    <source>
        <dbReference type="SAM" id="MobiDB-lite"/>
    </source>
</evidence>
<reference evidence="2 3" key="1">
    <citation type="submission" date="2016-01" db="EMBL/GenBank/DDBJ databases">
        <title>Complete genome sequence of a soil Actinobacterium, Isoptericola dokdonensis DS-3.</title>
        <authorList>
            <person name="Kwon S.-K."/>
            <person name="Kim J.F."/>
        </authorList>
    </citation>
    <scope>NUCLEOTIDE SEQUENCE [LARGE SCALE GENOMIC DNA]</scope>
    <source>
        <strain evidence="2 3">DS-3</strain>
    </source>
</reference>
<dbReference type="PATRIC" id="fig|1300344.3.peg.996"/>
<feature type="region of interest" description="Disordered" evidence="1">
    <location>
        <begin position="1"/>
        <end position="60"/>
    </location>
</feature>
<protein>
    <recommendedName>
        <fullName evidence="4">DUF5302 domain-containing protein</fullName>
    </recommendedName>
</protein>
<keyword evidence="3" id="KW-1185">Reference proteome</keyword>
<dbReference type="InterPro" id="IPR035172">
    <property type="entry name" value="DUF5302"/>
</dbReference>
<name>A0A168EWH1_9MICO</name>
<dbReference type="RefSeq" id="WP_068201800.1">
    <property type="nucleotide sequence ID" value="NZ_CP014209.1"/>
</dbReference>
<dbReference type="Pfam" id="PF17227">
    <property type="entry name" value="DUF5302"/>
    <property type="match status" value="1"/>
</dbReference>
<feature type="compositionally biased region" description="Polar residues" evidence="1">
    <location>
        <begin position="38"/>
        <end position="50"/>
    </location>
</feature>
<feature type="compositionally biased region" description="Basic and acidic residues" evidence="1">
    <location>
        <begin position="1"/>
        <end position="23"/>
    </location>
</feature>
<proteinExistence type="predicted"/>
<evidence type="ECO:0000313" key="3">
    <source>
        <dbReference type="Proteomes" id="UP000076794"/>
    </source>
</evidence>